<evidence type="ECO:0000256" key="3">
    <source>
        <dbReference type="ARBA" id="ARBA00022692"/>
    </source>
</evidence>
<sequence length="494" mass="50759">MSSATATEIDRPTRSDWIGLWVLALALAMIVLDGTIVGVALPVIIRDLGLSLTEAQWINSLYSVVFAALLLTFGRLGDRFGRRRLMIAGVALFMLGSVLAAMATTGDLLIASRAVQGVGGALILPSTLSTVNASFRGKDRAAAFGVWGAVMSGAAAVGPLLGGWLTQVASWPWIFWVNIPLGLGVIIAATFFVSETRATDHGQGYDILGPILSALGFGALVFGLIEGSSLGWWSPKSPFTIGSLSWPMDAALSPVPVSIAAGAILIAGFVWREARRTRRRQSAMLDTTLFRIPTFAWGNLTAGLVAVGEFSLVFILPLHLVNSLGLDVLGAGLVLAAMAAGAFIAGASARHLSARFGSPNVVVLGLALELIGIVGTALVVGMSLSPWLVALVLLPYGIGLGLASAQLTSTVLRDVPINQSGSGSAVQSTVRQVGSALGSAVGGTALAIALGSTNFREVDAAQFASAAGTAVWAAAVVLALGLGSALLVRRAAQR</sequence>
<dbReference type="EMBL" id="REFW01000001">
    <property type="protein sequence ID" value="RMB61491.1"/>
    <property type="molecule type" value="Genomic_DNA"/>
</dbReference>
<feature type="transmembrane region" description="Helical" evidence="6">
    <location>
        <begin position="20"/>
        <end position="45"/>
    </location>
</feature>
<feature type="transmembrane region" description="Helical" evidence="6">
    <location>
        <begin position="463"/>
        <end position="488"/>
    </location>
</feature>
<evidence type="ECO:0000256" key="5">
    <source>
        <dbReference type="ARBA" id="ARBA00023136"/>
    </source>
</evidence>
<feature type="transmembrane region" description="Helical" evidence="6">
    <location>
        <begin position="141"/>
        <end position="161"/>
    </location>
</feature>
<feature type="transmembrane region" description="Helical" evidence="6">
    <location>
        <begin position="110"/>
        <end position="129"/>
    </location>
</feature>
<evidence type="ECO:0000313" key="8">
    <source>
        <dbReference type="EMBL" id="RMB61491.1"/>
    </source>
</evidence>
<feature type="transmembrane region" description="Helical" evidence="6">
    <location>
        <begin position="387"/>
        <end position="412"/>
    </location>
</feature>
<proteinExistence type="predicted"/>
<keyword evidence="2" id="KW-0813">Transport</keyword>
<feature type="transmembrane region" description="Helical" evidence="6">
    <location>
        <begin position="173"/>
        <end position="193"/>
    </location>
</feature>
<protein>
    <submittedName>
        <fullName evidence="8">MFS transporter</fullName>
    </submittedName>
</protein>
<reference evidence="8 9" key="1">
    <citation type="submission" date="2018-10" db="EMBL/GenBank/DDBJ databases">
        <title>Tessaracoccus antarcticuss sp. nov., isolated from sediment.</title>
        <authorList>
            <person name="Zhou L.Y."/>
            <person name="Du Z.J."/>
        </authorList>
    </citation>
    <scope>NUCLEOTIDE SEQUENCE [LARGE SCALE GENOMIC DNA]</scope>
    <source>
        <strain evidence="8 9">JDX10</strain>
    </source>
</reference>
<dbReference type="AlphaFoldDB" id="A0A3M0G8X2"/>
<feature type="transmembrane region" description="Helical" evidence="6">
    <location>
        <begin position="433"/>
        <end position="451"/>
    </location>
</feature>
<feature type="transmembrane region" description="Helical" evidence="6">
    <location>
        <begin position="251"/>
        <end position="271"/>
    </location>
</feature>
<evidence type="ECO:0000256" key="1">
    <source>
        <dbReference type="ARBA" id="ARBA00004651"/>
    </source>
</evidence>
<dbReference type="InterPro" id="IPR036259">
    <property type="entry name" value="MFS_trans_sf"/>
</dbReference>
<feature type="transmembrane region" description="Helical" evidence="6">
    <location>
        <begin position="292"/>
        <end position="316"/>
    </location>
</feature>
<dbReference type="Pfam" id="PF07690">
    <property type="entry name" value="MFS_1"/>
    <property type="match status" value="1"/>
</dbReference>
<dbReference type="InterPro" id="IPR011701">
    <property type="entry name" value="MFS"/>
</dbReference>
<keyword evidence="5 6" id="KW-0472">Membrane</keyword>
<dbReference type="SUPFAM" id="SSF103473">
    <property type="entry name" value="MFS general substrate transporter"/>
    <property type="match status" value="1"/>
</dbReference>
<evidence type="ECO:0000256" key="2">
    <source>
        <dbReference type="ARBA" id="ARBA00022448"/>
    </source>
</evidence>
<comment type="caution">
    <text evidence="8">The sequence shown here is derived from an EMBL/GenBank/DDBJ whole genome shotgun (WGS) entry which is preliminary data.</text>
</comment>
<dbReference type="CDD" id="cd17321">
    <property type="entry name" value="MFS_MMR_MDR_like"/>
    <property type="match status" value="1"/>
</dbReference>
<dbReference type="OrthoDB" id="4668943at2"/>
<dbReference type="Gene3D" id="1.20.1250.20">
    <property type="entry name" value="MFS general substrate transporter like domains"/>
    <property type="match status" value="1"/>
</dbReference>
<gene>
    <name evidence="8" type="ORF">EAX62_02270</name>
</gene>
<dbReference type="PANTHER" id="PTHR42718">
    <property type="entry name" value="MAJOR FACILITATOR SUPERFAMILY MULTIDRUG TRANSPORTER MFSC"/>
    <property type="match status" value="1"/>
</dbReference>
<feature type="transmembrane region" description="Helical" evidence="6">
    <location>
        <begin position="328"/>
        <end position="349"/>
    </location>
</feature>
<dbReference type="PRINTS" id="PR01036">
    <property type="entry name" value="TCRTETB"/>
</dbReference>
<dbReference type="PANTHER" id="PTHR42718:SF9">
    <property type="entry name" value="MAJOR FACILITATOR SUPERFAMILY MULTIDRUG TRANSPORTER MFSC"/>
    <property type="match status" value="1"/>
</dbReference>
<evidence type="ECO:0000313" key="9">
    <source>
        <dbReference type="Proteomes" id="UP000275256"/>
    </source>
</evidence>
<feature type="transmembrane region" description="Helical" evidence="6">
    <location>
        <begin position="361"/>
        <end position="381"/>
    </location>
</feature>
<dbReference type="GO" id="GO:0005886">
    <property type="term" value="C:plasma membrane"/>
    <property type="evidence" value="ECO:0007669"/>
    <property type="project" value="UniProtKB-SubCell"/>
</dbReference>
<feature type="domain" description="Major facilitator superfamily (MFS) profile" evidence="7">
    <location>
        <begin position="19"/>
        <end position="493"/>
    </location>
</feature>
<dbReference type="Gene3D" id="1.20.1720.10">
    <property type="entry name" value="Multidrug resistance protein D"/>
    <property type="match status" value="1"/>
</dbReference>
<dbReference type="GO" id="GO:0022857">
    <property type="term" value="F:transmembrane transporter activity"/>
    <property type="evidence" value="ECO:0007669"/>
    <property type="project" value="InterPro"/>
</dbReference>
<name>A0A3M0G8X2_9ACTN</name>
<organism evidence="8 9">
    <name type="scientific">Tessaracoccus antarcticus</name>
    <dbReference type="NCBI Taxonomy" id="2479848"/>
    <lineage>
        <taxon>Bacteria</taxon>
        <taxon>Bacillati</taxon>
        <taxon>Actinomycetota</taxon>
        <taxon>Actinomycetes</taxon>
        <taxon>Propionibacteriales</taxon>
        <taxon>Propionibacteriaceae</taxon>
        <taxon>Tessaracoccus</taxon>
    </lineage>
</organism>
<keyword evidence="9" id="KW-1185">Reference proteome</keyword>
<evidence type="ECO:0000259" key="7">
    <source>
        <dbReference type="PROSITE" id="PS50850"/>
    </source>
</evidence>
<evidence type="ECO:0000256" key="4">
    <source>
        <dbReference type="ARBA" id="ARBA00022989"/>
    </source>
</evidence>
<accession>A0A3M0G8X2</accession>
<keyword evidence="4 6" id="KW-1133">Transmembrane helix</keyword>
<comment type="subcellular location">
    <subcellularLocation>
        <location evidence="1">Cell membrane</location>
        <topology evidence="1">Multi-pass membrane protein</topology>
    </subcellularLocation>
</comment>
<feature type="transmembrane region" description="Helical" evidence="6">
    <location>
        <begin position="205"/>
        <end position="225"/>
    </location>
</feature>
<keyword evidence="3 6" id="KW-0812">Transmembrane</keyword>
<evidence type="ECO:0000256" key="6">
    <source>
        <dbReference type="SAM" id="Phobius"/>
    </source>
</evidence>
<dbReference type="PROSITE" id="PS50850">
    <property type="entry name" value="MFS"/>
    <property type="match status" value="1"/>
</dbReference>
<dbReference type="InterPro" id="IPR020846">
    <property type="entry name" value="MFS_dom"/>
</dbReference>
<dbReference type="Proteomes" id="UP000275256">
    <property type="component" value="Unassembled WGS sequence"/>
</dbReference>
<feature type="transmembrane region" description="Helical" evidence="6">
    <location>
        <begin position="57"/>
        <end position="73"/>
    </location>
</feature>
<feature type="transmembrane region" description="Helical" evidence="6">
    <location>
        <begin position="85"/>
        <end position="104"/>
    </location>
</feature>